<comment type="caution">
    <text evidence="1">The sequence shown here is derived from an EMBL/GenBank/DDBJ whole genome shotgun (WGS) entry which is preliminary data.</text>
</comment>
<evidence type="ECO:0000313" key="2">
    <source>
        <dbReference type="Proteomes" id="UP000176770"/>
    </source>
</evidence>
<dbReference type="STRING" id="1802165.A3F94_03155"/>
<accession>A0A1G2HI07</accession>
<organism evidence="1 2">
    <name type="scientific">Candidatus Spechtbacteria bacterium RIFCSPLOWO2_12_FULL_38_22</name>
    <dbReference type="NCBI Taxonomy" id="1802165"/>
    <lineage>
        <taxon>Bacteria</taxon>
        <taxon>Candidatus Spechtiibacteriota</taxon>
    </lineage>
</organism>
<gene>
    <name evidence="1" type="ORF">A3F94_03155</name>
</gene>
<name>A0A1G2HI07_9BACT</name>
<reference evidence="1 2" key="1">
    <citation type="journal article" date="2016" name="Nat. Commun.">
        <title>Thousands of microbial genomes shed light on interconnected biogeochemical processes in an aquifer system.</title>
        <authorList>
            <person name="Anantharaman K."/>
            <person name="Brown C.T."/>
            <person name="Hug L.A."/>
            <person name="Sharon I."/>
            <person name="Castelle C.J."/>
            <person name="Probst A.J."/>
            <person name="Thomas B.C."/>
            <person name="Singh A."/>
            <person name="Wilkins M.J."/>
            <person name="Karaoz U."/>
            <person name="Brodie E.L."/>
            <person name="Williams K.H."/>
            <person name="Hubbard S.S."/>
            <person name="Banfield J.F."/>
        </authorList>
    </citation>
    <scope>NUCLEOTIDE SEQUENCE [LARGE SCALE GENOMIC DNA]</scope>
</reference>
<dbReference type="SUPFAM" id="SSF55729">
    <property type="entry name" value="Acyl-CoA N-acyltransferases (Nat)"/>
    <property type="match status" value="1"/>
</dbReference>
<sequence>MEKISLIRYSPEYANPTLTAQLVECYRDVFADGPWHEWLKCSQCQRYWGIKDKYQLAVMKFLHCNVPLVDFWPREQVIRDLYHEITPKASCWLAMKDASVIGFCWGYPITIADLQVKLGISFSRELGRETTELVAYQDEVGVVSAYRGRKVAKTMVAHRLGDFIVQGLSVGIVRTRQNPEPSKTFLWYINKLGYRILAHYPGGDGRVILGRKLDGLRELLAEAPERNYDSNQDILFETEVERVIVP</sequence>
<evidence type="ECO:0008006" key="3">
    <source>
        <dbReference type="Google" id="ProtNLM"/>
    </source>
</evidence>
<dbReference type="Gene3D" id="3.40.630.30">
    <property type="match status" value="1"/>
</dbReference>
<dbReference type="InterPro" id="IPR016181">
    <property type="entry name" value="Acyl_CoA_acyltransferase"/>
</dbReference>
<proteinExistence type="predicted"/>
<protein>
    <recommendedName>
        <fullName evidence="3">N-acetyltransferase domain-containing protein</fullName>
    </recommendedName>
</protein>
<dbReference type="EMBL" id="MHOK01000007">
    <property type="protein sequence ID" value="OGZ62136.1"/>
    <property type="molecule type" value="Genomic_DNA"/>
</dbReference>
<evidence type="ECO:0000313" key="1">
    <source>
        <dbReference type="EMBL" id="OGZ62136.1"/>
    </source>
</evidence>
<dbReference type="AlphaFoldDB" id="A0A1G2HI07"/>
<dbReference type="Proteomes" id="UP000176770">
    <property type="component" value="Unassembled WGS sequence"/>
</dbReference>